<evidence type="ECO:0000313" key="10">
    <source>
        <dbReference type="Proteomes" id="UP000642829"/>
    </source>
</evidence>
<dbReference type="NCBIfam" id="TIGR00964">
    <property type="entry name" value="secE_bact"/>
    <property type="match status" value="1"/>
</dbReference>
<dbReference type="GO" id="GO:0043952">
    <property type="term" value="P:protein transport by the Sec complex"/>
    <property type="evidence" value="ECO:0007669"/>
    <property type="project" value="UniProtKB-UniRule"/>
</dbReference>
<keyword evidence="10" id="KW-1185">Reference proteome</keyword>
<evidence type="ECO:0000313" key="9">
    <source>
        <dbReference type="EMBL" id="GHC10961.1"/>
    </source>
</evidence>
<name>A0A8J3GFF3_9BACT</name>
<evidence type="ECO:0000256" key="7">
    <source>
        <dbReference type="ARBA" id="ARBA00023136"/>
    </source>
</evidence>
<feature type="transmembrane region" description="Helical" evidence="8">
    <location>
        <begin position="33"/>
        <end position="56"/>
    </location>
</feature>
<keyword evidence="8" id="KW-1003">Cell membrane</keyword>
<comment type="subcellular location">
    <subcellularLocation>
        <location evidence="8">Cell membrane</location>
        <topology evidence="8">Single-pass membrane protein</topology>
    </subcellularLocation>
    <subcellularLocation>
        <location evidence="1">Membrane</location>
    </subcellularLocation>
</comment>
<dbReference type="Gene3D" id="1.20.5.1030">
    <property type="entry name" value="Preprotein translocase secy subunit"/>
    <property type="match status" value="1"/>
</dbReference>
<keyword evidence="2 8" id="KW-0813">Transport</keyword>
<protein>
    <recommendedName>
        <fullName evidence="8">Protein translocase subunit SecE</fullName>
    </recommendedName>
</protein>
<comment type="subunit">
    <text evidence="8">Component of the Sec protein translocase complex. Heterotrimer consisting of SecY, SecE and SecG subunits. The heterotrimers can form oligomers, although 1 heterotrimer is thought to be able to translocate proteins. Interacts with the ribosome. Interacts with SecDF, and other proteins may be involved. Interacts with SecA.</text>
</comment>
<dbReference type="GO" id="GO:0005886">
    <property type="term" value="C:plasma membrane"/>
    <property type="evidence" value="ECO:0007669"/>
    <property type="project" value="UniProtKB-SubCell"/>
</dbReference>
<accession>A0A8J3GFF3</accession>
<comment type="function">
    <text evidence="8">Essential subunit of the Sec protein translocation channel SecYEG. Clamps together the 2 halves of SecY. May contact the channel plug during translocation.</text>
</comment>
<keyword evidence="5 8" id="KW-1133">Transmembrane helix</keyword>
<evidence type="ECO:0000256" key="1">
    <source>
        <dbReference type="ARBA" id="ARBA00004370"/>
    </source>
</evidence>
<evidence type="ECO:0000256" key="6">
    <source>
        <dbReference type="ARBA" id="ARBA00023010"/>
    </source>
</evidence>
<keyword evidence="3 8" id="KW-0812">Transmembrane</keyword>
<proteinExistence type="inferred from homology"/>
<evidence type="ECO:0000256" key="3">
    <source>
        <dbReference type="ARBA" id="ARBA00022692"/>
    </source>
</evidence>
<keyword evidence="6 8" id="KW-0811">Translocation</keyword>
<reference evidence="9" key="2">
    <citation type="submission" date="2020-09" db="EMBL/GenBank/DDBJ databases">
        <authorList>
            <person name="Sun Q."/>
            <person name="Kim S."/>
        </authorList>
    </citation>
    <scope>NUCLEOTIDE SEQUENCE</scope>
    <source>
        <strain evidence="9">KCTC 12870</strain>
    </source>
</reference>
<gene>
    <name evidence="8" type="primary">secE</name>
    <name evidence="9" type="ORF">GCM10007047_30420</name>
</gene>
<dbReference type="EMBL" id="BMXG01000024">
    <property type="protein sequence ID" value="GHC10961.1"/>
    <property type="molecule type" value="Genomic_DNA"/>
</dbReference>
<evidence type="ECO:0000256" key="8">
    <source>
        <dbReference type="HAMAP-Rule" id="MF_00422"/>
    </source>
</evidence>
<sequence>MANPFAKLRLFYSETAIELKKSHWPDAKELRELTMVVVVGIIIIGAFISLADFALFNVVNLFTTLVS</sequence>
<keyword evidence="4 8" id="KW-0653">Protein transport</keyword>
<dbReference type="InterPro" id="IPR005807">
    <property type="entry name" value="SecE_bac"/>
</dbReference>
<dbReference type="InterPro" id="IPR001901">
    <property type="entry name" value="Translocase_SecE/Sec61-g"/>
</dbReference>
<dbReference type="GO" id="GO:0006605">
    <property type="term" value="P:protein targeting"/>
    <property type="evidence" value="ECO:0007669"/>
    <property type="project" value="UniProtKB-UniRule"/>
</dbReference>
<dbReference type="AlphaFoldDB" id="A0A8J3GFF3"/>
<organism evidence="9 10">
    <name type="scientific">Cerasicoccus arenae</name>
    <dbReference type="NCBI Taxonomy" id="424488"/>
    <lineage>
        <taxon>Bacteria</taxon>
        <taxon>Pseudomonadati</taxon>
        <taxon>Verrucomicrobiota</taxon>
        <taxon>Opitutia</taxon>
        <taxon>Puniceicoccales</taxon>
        <taxon>Cerasicoccaceae</taxon>
        <taxon>Cerasicoccus</taxon>
    </lineage>
</organism>
<dbReference type="PROSITE" id="PS01067">
    <property type="entry name" value="SECE_SEC61G"/>
    <property type="match status" value="1"/>
</dbReference>
<dbReference type="InterPro" id="IPR038379">
    <property type="entry name" value="SecE_sf"/>
</dbReference>
<evidence type="ECO:0000256" key="5">
    <source>
        <dbReference type="ARBA" id="ARBA00022989"/>
    </source>
</evidence>
<dbReference type="Proteomes" id="UP000642829">
    <property type="component" value="Unassembled WGS sequence"/>
</dbReference>
<dbReference type="RefSeq" id="WP_189516772.1">
    <property type="nucleotide sequence ID" value="NZ_BMXG01000024.1"/>
</dbReference>
<comment type="caution">
    <text evidence="9">The sequence shown here is derived from an EMBL/GenBank/DDBJ whole genome shotgun (WGS) entry which is preliminary data.</text>
</comment>
<comment type="similarity">
    <text evidence="8">Belongs to the SecE/SEC61-gamma family.</text>
</comment>
<dbReference type="GO" id="GO:0008320">
    <property type="term" value="F:protein transmembrane transporter activity"/>
    <property type="evidence" value="ECO:0007669"/>
    <property type="project" value="UniProtKB-UniRule"/>
</dbReference>
<dbReference type="GO" id="GO:0065002">
    <property type="term" value="P:intracellular protein transmembrane transport"/>
    <property type="evidence" value="ECO:0007669"/>
    <property type="project" value="UniProtKB-UniRule"/>
</dbReference>
<evidence type="ECO:0000256" key="2">
    <source>
        <dbReference type="ARBA" id="ARBA00022448"/>
    </source>
</evidence>
<evidence type="ECO:0000256" key="4">
    <source>
        <dbReference type="ARBA" id="ARBA00022927"/>
    </source>
</evidence>
<reference evidence="9" key="1">
    <citation type="journal article" date="2014" name="Int. J. Syst. Evol. Microbiol.">
        <title>Complete genome sequence of Corynebacterium casei LMG S-19264T (=DSM 44701T), isolated from a smear-ripened cheese.</title>
        <authorList>
            <consortium name="US DOE Joint Genome Institute (JGI-PGF)"/>
            <person name="Walter F."/>
            <person name="Albersmeier A."/>
            <person name="Kalinowski J."/>
            <person name="Ruckert C."/>
        </authorList>
    </citation>
    <scope>NUCLEOTIDE SEQUENCE</scope>
    <source>
        <strain evidence="9">KCTC 12870</strain>
    </source>
</reference>
<dbReference type="HAMAP" id="MF_00422">
    <property type="entry name" value="SecE"/>
    <property type="match status" value="1"/>
</dbReference>
<keyword evidence="7 8" id="KW-0472">Membrane</keyword>
<dbReference type="GO" id="GO:0009306">
    <property type="term" value="P:protein secretion"/>
    <property type="evidence" value="ECO:0007669"/>
    <property type="project" value="UniProtKB-UniRule"/>
</dbReference>
<dbReference type="Pfam" id="PF00584">
    <property type="entry name" value="SecE"/>
    <property type="match status" value="1"/>
</dbReference>